<keyword evidence="6" id="KW-0482">Metalloprotease</keyword>
<evidence type="ECO:0000256" key="7">
    <source>
        <dbReference type="PROSITE-ProRule" id="PRU00339"/>
    </source>
</evidence>
<comment type="cofactor">
    <cofactor evidence="1">
        <name>Zn(2+)</name>
        <dbReference type="ChEBI" id="CHEBI:29105"/>
    </cofactor>
</comment>
<dbReference type="InterPro" id="IPR019734">
    <property type="entry name" value="TPR_rpt"/>
</dbReference>
<evidence type="ECO:0000256" key="2">
    <source>
        <dbReference type="ARBA" id="ARBA00022670"/>
    </source>
</evidence>
<evidence type="ECO:0000256" key="3">
    <source>
        <dbReference type="ARBA" id="ARBA00022723"/>
    </source>
</evidence>
<sequence>MSKLKAAAAALIFSLFTGTCAQADNLTVPDLGTAGVLGLTLQKEQQLGDFFMRTARAMMPIVDDPVLNEYLDSVGNKLLLHANNVNFPFEFFIANDPTLNASAFLGGKVRVNTGLFIYSDTEDEFASVLAHEVSHVTQRHIARFLEGQVQRTNLTLASIIGSVAMAIINPAMGAAAISTTMGVTAQSAINFTRENEYEADRIGIDLLYRSGFNPAGMTDMFRHLLSMQGNVNPAFTMLIDHPLSEVRIAEAQNRVQQLPKRNNSTNPDFDFAKARVDVRCLKHSSMEDLIAVLKESGRSSNYQNYALALAYHELKDYTAARSYLNKLPQHNLFVIDLLTDIDLAGKNYSAAISRLTAQLKSKPHNRVINLNLANAYLEAGQPRKAVTQLQKFMDRNPNDVLALDLLSTAYGRLQDQCSLWQTRGELFALHANYGKSIYMLNQALETCSGKLTQERIKARVVQIANQRAFDEALSKSL</sequence>
<keyword evidence="3" id="KW-0479">Metal-binding</keyword>
<feature type="chain" id="PRO_5039349906" evidence="8">
    <location>
        <begin position="24"/>
        <end position="477"/>
    </location>
</feature>
<dbReference type="PANTHER" id="PTHR22726:SF1">
    <property type="entry name" value="METALLOENDOPEPTIDASE OMA1, MITOCHONDRIAL"/>
    <property type="match status" value="1"/>
</dbReference>
<evidence type="ECO:0000256" key="6">
    <source>
        <dbReference type="ARBA" id="ARBA00023049"/>
    </source>
</evidence>
<dbReference type="Pfam" id="PF14559">
    <property type="entry name" value="TPR_19"/>
    <property type="match status" value="1"/>
</dbReference>
<comment type="caution">
    <text evidence="10">The sequence shown here is derived from an EMBL/GenBank/DDBJ whole genome shotgun (WGS) entry which is preliminary data.</text>
</comment>
<name>A0A9D9GRS4_9GAMM</name>
<protein>
    <submittedName>
        <fullName evidence="10">M48 family metallopeptidase</fullName>
    </submittedName>
</protein>
<dbReference type="PANTHER" id="PTHR22726">
    <property type="entry name" value="METALLOENDOPEPTIDASE OMA1"/>
    <property type="match status" value="1"/>
</dbReference>
<dbReference type="GO" id="GO:0016020">
    <property type="term" value="C:membrane"/>
    <property type="evidence" value="ECO:0007669"/>
    <property type="project" value="TreeGrafter"/>
</dbReference>
<keyword evidence="5" id="KW-0862">Zinc</keyword>
<accession>A0A9D9GRS4</accession>
<evidence type="ECO:0000256" key="4">
    <source>
        <dbReference type="ARBA" id="ARBA00022801"/>
    </source>
</evidence>
<dbReference type="GO" id="GO:0051603">
    <property type="term" value="P:proteolysis involved in protein catabolic process"/>
    <property type="evidence" value="ECO:0007669"/>
    <property type="project" value="TreeGrafter"/>
</dbReference>
<dbReference type="GO" id="GO:0046872">
    <property type="term" value="F:metal ion binding"/>
    <property type="evidence" value="ECO:0007669"/>
    <property type="project" value="UniProtKB-KW"/>
</dbReference>
<dbReference type="Pfam" id="PF01435">
    <property type="entry name" value="Peptidase_M48"/>
    <property type="match status" value="1"/>
</dbReference>
<keyword evidence="8" id="KW-0732">Signal</keyword>
<reference evidence="10" key="2">
    <citation type="journal article" date="2021" name="PeerJ">
        <title>Extensive microbial diversity within the chicken gut microbiome revealed by metagenomics and culture.</title>
        <authorList>
            <person name="Gilroy R."/>
            <person name="Ravi A."/>
            <person name="Getino M."/>
            <person name="Pursley I."/>
            <person name="Horton D.L."/>
            <person name="Alikhan N.F."/>
            <person name="Baker D."/>
            <person name="Gharbi K."/>
            <person name="Hall N."/>
            <person name="Watson M."/>
            <person name="Adriaenssens E.M."/>
            <person name="Foster-Nyarko E."/>
            <person name="Jarju S."/>
            <person name="Secka A."/>
            <person name="Antonio M."/>
            <person name="Oren A."/>
            <person name="Chaudhuri R.R."/>
            <person name="La Ragione R."/>
            <person name="Hildebrand F."/>
            <person name="Pallen M.J."/>
        </authorList>
    </citation>
    <scope>NUCLEOTIDE SEQUENCE</scope>
    <source>
        <strain evidence="10">17213</strain>
    </source>
</reference>
<keyword evidence="2" id="KW-0645">Protease</keyword>
<dbReference type="Pfam" id="PF13181">
    <property type="entry name" value="TPR_8"/>
    <property type="match status" value="1"/>
</dbReference>
<evidence type="ECO:0000313" key="10">
    <source>
        <dbReference type="EMBL" id="MBO8414803.1"/>
    </source>
</evidence>
<evidence type="ECO:0000256" key="1">
    <source>
        <dbReference type="ARBA" id="ARBA00001947"/>
    </source>
</evidence>
<dbReference type="Proteomes" id="UP000823631">
    <property type="component" value="Unassembled WGS sequence"/>
</dbReference>
<gene>
    <name evidence="10" type="ORF">IAB19_00265</name>
</gene>
<keyword evidence="4" id="KW-0378">Hydrolase</keyword>
<dbReference type="InterPro" id="IPR001915">
    <property type="entry name" value="Peptidase_M48"/>
</dbReference>
<evidence type="ECO:0000256" key="8">
    <source>
        <dbReference type="SAM" id="SignalP"/>
    </source>
</evidence>
<dbReference type="PROSITE" id="PS50005">
    <property type="entry name" value="TPR"/>
    <property type="match status" value="1"/>
</dbReference>
<keyword evidence="7" id="KW-0802">TPR repeat</keyword>
<proteinExistence type="predicted"/>
<dbReference type="EMBL" id="JADINH010000003">
    <property type="protein sequence ID" value="MBO8414803.1"/>
    <property type="molecule type" value="Genomic_DNA"/>
</dbReference>
<reference evidence="10" key="1">
    <citation type="submission" date="2020-10" db="EMBL/GenBank/DDBJ databases">
        <authorList>
            <person name="Gilroy R."/>
        </authorList>
    </citation>
    <scope>NUCLEOTIDE SEQUENCE</scope>
    <source>
        <strain evidence="10">17213</strain>
    </source>
</reference>
<feature type="domain" description="Peptidase M48" evidence="9">
    <location>
        <begin position="68"/>
        <end position="254"/>
    </location>
</feature>
<dbReference type="GO" id="GO:0004222">
    <property type="term" value="F:metalloendopeptidase activity"/>
    <property type="evidence" value="ECO:0007669"/>
    <property type="project" value="InterPro"/>
</dbReference>
<organism evidence="10 11">
    <name type="scientific">Candidatus Avisuccinivibrio stercorigallinarum</name>
    <dbReference type="NCBI Taxonomy" id="2840704"/>
    <lineage>
        <taxon>Bacteria</taxon>
        <taxon>Pseudomonadati</taxon>
        <taxon>Pseudomonadota</taxon>
        <taxon>Gammaproteobacteria</taxon>
        <taxon>Aeromonadales</taxon>
        <taxon>Succinivibrionaceae</taxon>
        <taxon>Succinivibrionaceae incertae sedis</taxon>
        <taxon>Candidatus Avisuccinivibrio</taxon>
    </lineage>
</organism>
<dbReference type="Gene3D" id="3.30.2010.10">
    <property type="entry name" value="Metalloproteases ('zincins'), catalytic domain"/>
    <property type="match status" value="1"/>
</dbReference>
<feature type="signal peptide" evidence="8">
    <location>
        <begin position="1"/>
        <end position="23"/>
    </location>
</feature>
<dbReference type="AlphaFoldDB" id="A0A9D9GRS4"/>
<evidence type="ECO:0000256" key="5">
    <source>
        <dbReference type="ARBA" id="ARBA00022833"/>
    </source>
</evidence>
<dbReference type="InterPro" id="IPR051156">
    <property type="entry name" value="Mito/Outer_Membr_Metalloprot"/>
</dbReference>
<dbReference type="Gene3D" id="1.25.40.10">
    <property type="entry name" value="Tetratricopeptide repeat domain"/>
    <property type="match status" value="1"/>
</dbReference>
<evidence type="ECO:0000313" key="11">
    <source>
        <dbReference type="Proteomes" id="UP000823631"/>
    </source>
</evidence>
<evidence type="ECO:0000259" key="9">
    <source>
        <dbReference type="Pfam" id="PF01435"/>
    </source>
</evidence>
<dbReference type="SUPFAM" id="SSF48452">
    <property type="entry name" value="TPR-like"/>
    <property type="match status" value="1"/>
</dbReference>
<feature type="repeat" description="TPR" evidence="7">
    <location>
        <begin position="366"/>
        <end position="399"/>
    </location>
</feature>
<dbReference type="InterPro" id="IPR011990">
    <property type="entry name" value="TPR-like_helical_dom_sf"/>
</dbReference>